<comment type="caution">
    <text evidence="1">The sequence shown here is derived from an EMBL/GenBank/DDBJ whole genome shotgun (WGS) entry which is preliminary data.</text>
</comment>
<dbReference type="AlphaFoldDB" id="A0A708DKS5"/>
<sequence>GVRALSNAGGNLAKTTARNLTRAAGNKATDMLFHRNGKLKAG</sequence>
<feature type="non-terminal residue" evidence="1">
    <location>
        <position position="1"/>
    </location>
</feature>
<protein>
    <submittedName>
        <fullName evidence="1">Conjugal transfer protein TraA</fullName>
    </submittedName>
</protein>
<reference evidence="1" key="2">
    <citation type="submission" date="2019-08" db="EMBL/GenBank/DDBJ databases">
        <authorList>
            <consortium name="NCBI Pathogen Detection Project"/>
        </authorList>
    </citation>
    <scope>NUCLEOTIDE SEQUENCE</scope>
    <source>
        <strain evidence="1">M2815310</strain>
    </source>
</reference>
<name>A0A708DKS5_SALTM</name>
<accession>A0A708DKS5</accession>
<gene>
    <name evidence="1" type="ORF">G0M38_24515</name>
</gene>
<proteinExistence type="predicted"/>
<dbReference type="EMBL" id="DAANKY010000114">
    <property type="protein sequence ID" value="HAD0314307.1"/>
    <property type="molecule type" value="Genomic_DNA"/>
</dbReference>
<reference evidence="1" key="1">
    <citation type="journal article" date="2018" name="Genome Biol.">
        <title>SKESA: strategic k-mer extension for scrupulous assemblies.</title>
        <authorList>
            <person name="Souvorov A."/>
            <person name="Agarwala R."/>
            <person name="Lipman D.J."/>
        </authorList>
    </citation>
    <scope>NUCLEOTIDE SEQUENCE</scope>
    <source>
        <strain evidence="1">M2815310</strain>
    </source>
</reference>
<organism evidence="1">
    <name type="scientific">Salmonella typhimurium</name>
    <dbReference type="NCBI Taxonomy" id="90371"/>
    <lineage>
        <taxon>Bacteria</taxon>
        <taxon>Pseudomonadati</taxon>
        <taxon>Pseudomonadota</taxon>
        <taxon>Gammaproteobacteria</taxon>
        <taxon>Enterobacterales</taxon>
        <taxon>Enterobacteriaceae</taxon>
        <taxon>Salmonella</taxon>
    </lineage>
</organism>
<evidence type="ECO:0000313" key="1">
    <source>
        <dbReference type="EMBL" id="HAD0314307.1"/>
    </source>
</evidence>